<evidence type="ECO:0000256" key="3">
    <source>
        <dbReference type="ARBA" id="ARBA00022801"/>
    </source>
</evidence>
<evidence type="ECO:0000256" key="1">
    <source>
        <dbReference type="ARBA" id="ARBA00008779"/>
    </source>
</evidence>
<feature type="domain" description="Sulfatase N-terminal" evidence="5">
    <location>
        <begin position="11"/>
        <end position="278"/>
    </location>
</feature>
<evidence type="ECO:0000256" key="2">
    <source>
        <dbReference type="ARBA" id="ARBA00022723"/>
    </source>
</evidence>
<accession>X1TJL6</accession>
<keyword evidence="2" id="KW-0479">Metal-binding</keyword>
<dbReference type="EMBL" id="BARW01017801">
    <property type="protein sequence ID" value="GAI91546.1"/>
    <property type="molecule type" value="Genomic_DNA"/>
</dbReference>
<dbReference type="Gene3D" id="3.40.720.10">
    <property type="entry name" value="Alkaline Phosphatase, subunit A"/>
    <property type="match status" value="1"/>
</dbReference>
<dbReference type="InterPro" id="IPR050738">
    <property type="entry name" value="Sulfatase"/>
</dbReference>
<evidence type="ECO:0000256" key="4">
    <source>
        <dbReference type="ARBA" id="ARBA00022837"/>
    </source>
</evidence>
<organism evidence="6">
    <name type="scientific">marine sediment metagenome</name>
    <dbReference type="NCBI Taxonomy" id="412755"/>
    <lineage>
        <taxon>unclassified sequences</taxon>
        <taxon>metagenomes</taxon>
        <taxon>ecological metagenomes</taxon>
    </lineage>
</organism>
<feature type="non-terminal residue" evidence="6">
    <location>
        <position position="279"/>
    </location>
</feature>
<dbReference type="GO" id="GO:0046872">
    <property type="term" value="F:metal ion binding"/>
    <property type="evidence" value="ECO:0007669"/>
    <property type="project" value="UniProtKB-KW"/>
</dbReference>
<dbReference type="PANTHER" id="PTHR42693">
    <property type="entry name" value="ARYLSULFATASE FAMILY MEMBER"/>
    <property type="match status" value="1"/>
</dbReference>
<comment type="caution">
    <text evidence="6">The sequence shown here is derived from an EMBL/GenBank/DDBJ whole genome shotgun (WGS) entry which is preliminary data.</text>
</comment>
<feature type="non-terminal residue" evidence="6">
    <location>
        <position position="1"/>
    </location>
</feature>
<keyword evidence="4" id="KW-0106">Calcium</keyword>
<sequence length="279" mass="30779">VLNGYSPALIEKDRMTVAKLLQGQGYETACIGKWHLGGGWYTPEGEPFKPERRQPLNVDFSRGMVDCPNDHGFDYSFITAACSTVDSPYVFIENGQCSELPTATMERTDSPITFGSREGPMVPGWKNEDVDPTYIVKSKEFISQHLENNGAQPFFLYLALSAPHAPWLPPDFVKGLTMEGPRGDLVALVDWCVGQISDYLDEQGIADDTLLIFTSDNGPRVGAKGHKSSGPYRGYKSHIWEGGHREPFIARWPGKIQPGSTSDEPIELTDLYATCAALT</sequence>
<dbReference type="AlphaFoldDB" id="X1TJL6"/>
<gene>
    <name evidence="6" type="ORF">S12H4_30650</name>
</gene>
<evidence type="ECO:0000313" key="6">
    <source>
        <dbReference type="EMBL" id="GAI91546.1"/>
    </source>
</evidence>
<dbReference type="PANTHER" id="PTHR42693:SF53">
    <property type="entry name" value="ENDO-4-O-SULFATASE"/>
    <property type="match status" value="1"/>
</dbReference>
<comment type="similarity">
    <text evidence="1">Belongs to the sulfatase family.</text>
</comment>
<dbReference type="Pfam" id="PF00884">
    <property type="entry name" value="Sulfatase"/>
    <property type="match status" value="1"/>
</dbReference>
<dbReference type="GO" id="GO:0004065">
    <property type="term" value="F:arylsulfatase activity"/>
    <property type="evidence" value="ECO:0007669"/>
    <property type="project" value="TreeGrafter"/>
</dbReference>
<dbReference type="InterPro" id="IPR024607">
    <property type="entry name" value="Sulfatase_CS"/>
</dbReference>
<name>X1TJL6_9ZZZZ</name>
<dbReference type="InterPro" id="IPR017850">
    <property type="entry name" value="Alkaline_phosphatase_core_sf"/>
</dbReference>
<dbReference type="SUPFAM" id="SSF53649">
    <property type="entry name" value="Alkaline phosphatase-like"/>
    <property type="match status" value="1"/>
</dbReference>
<proteinExistence type="inferred from homology"/>
<protein>
    <recommendedName>
        <fullName evidence="5">Sulfatase N-terminal domain-containing protein</fullName>
    </recommendedName>
</protein>
<evidence type="ECO:0000259" key="5">
    <source>
        <dbReference type="Pfam" id="PF00884"/>
    </source>
</evidence>
<dbReference type="PROSITE" id="PS00149">
    <property type="entry name" value="SULFATASE_2"/>
    <property type="match status" value="1"/>
</dbReference>
<reference evidence="6" key="1">
    <citation type="journal article" date="2014" name="Front. Microbiol.">
        <title>High frequency of phylogenetically diverse reductive dehalogenase-homologous genes in deep subseafloor sedimentary metagenomes.</title>
        <authorList>
            <person name="Kawai M."/>
            <person name="Futagami T."/>
            <person name="Toyoda A."/>
            <person name="Takaki Y."/>
            <person name="Nishi S."/>
            <person name="Hori S."/>
            <person name="Arai W."/>
            <person name="Tsubouchi T."/>
            <person name="Morono Y."/>
            <person name="Uchiyama I."/>
            <person name="Ito T."/>
            <person name="Fujiyama A."/>
            <person name="Inagaki F."/>
            <person name="Takami H."/>
        </authorList>
    </citation>
    <scope>NUCLEOTIDE SEQUENCE</scope>
    <source>
        <strain evidence="6">Expedition CK06-06</strain>
    </source>
</reference>
<keyword evidence="3" id="KW-0378">Hydrolase</keyword>
<dbReference type="InterPro" id="IPR000917">
    <property type="entry name" value="Sulfatase_N"/>
</dbReference>